<gene>
    <name evidence="2" type="primary">ORF9364</name>
</gene>
<reference evidence="2" key="1">
    <citation type="submission" date="2014-12" db="EMBL/GenBank/DDBJ databases">
        <title>Insight into the proteome of Arion vulgaris.</title>
        <authorList>
            <person name="Aradska J."/>
            <person name="Bulat T."/>
            <person name="Smidak R."/>
            <person name="Sarate P."/>
            <person name="Gangsoo J."/>
            <person name="Sialana F."/>
            <person name="Bilban M."/>
            <person name="Lubec G."/>
        </authorList>
    </citation>
    <scope>NUCLEOTIDE SEQUENCE</scope>
    <source>
        <tissue evidence="2">Skin</tissue>
    </source>
</reference>
<proteinExistence type="predicted"/>
<feature type="non-terminal residue" evidence="2">
    <location>
        <position position="1"/>
    </location>
</feature>
<dbReference type="AlphaFoldDB" id="A0A0B6Y1H4"/>
<evidence type="ECO:0000313" key="2">
    <source>
        <dbReference type="EMBL" id="CEK49943.1"/>
    </source>
</evidence>
<name>A0A0B6Y1H4_9EUPU</name>
<protein>
    <submittedName>
        <fullName evidence="2">Uncharacterized protein</fullName>
    </submittedName>
</protein>
<dbReference type="EMBL" id="HACG01003078">
    <property type="protein sequence ID" value="CEK49943.1"/>
    <property type="molecule type" value="Transcribed_RNA"/>
</dbReference>
<evidence type="ECO:0000256" key="1">
    <source>
        <dbReference type="SAM" id="MobiDB-lite"/>
    </source>
</evidence>
<organism evidence="2">
    <name type="scientific">Arion vulgaris</name>
    <dbReference type="NCBI Taxonomy" id="1028688"/>
    <lineage>
        <taxon>Eukaryota</taxon>
        <taxon>Metazoa</taxon>
        <taxon>Spiralia</taxon>
        <taxon>Lophotrochozoa</taxon>
        <taxon>Mollusca</taxon>
        <taxon>Gastropoda</taxon>
        <taxon>Heterobranchia</taxon>
        <taxon>Euthyneura</taxon>
        <taxon>Panpulmonata</taxon>
        <taxon>Eupulmonata</taxon>
        <taxon>Stylommatophora</taxon>
        <taxon>Helicina</taxon>
        <taxon>Arionoidea</taxon>
        <taxon>Arionidae</taxon>
        <taxon>Arion</taxon>
    </lineage>
</organism>
<sequence length="121" mass="13902">RHSPEIFFRNAKLSLRKDDDDDKLFVNDEEDGSQYRTVTKVYLSGDQQETRSQSPDIQHRMNSSHSQTSFESKRGQVVQEGQTAYKVRTVKSSDDPQESSPEISDNDSDSGFHGNKQRYRA</sequence>
<feature type="region of interest" description="Disordered" evidence="1">
    <location>
        <begin position="36"/>
        <end position="121"/>
    </location>
</feature>
<feature type="non-terminal residue" evidence="2">
    <location>
        <position position="121"/>
    </location>
</feature>
<feature type="compositionally biased region" description="Polar residues" evidence="1">
    <location>
        <begin position="45"/>
        <end position="70"/>
    </location>
</feature>
<accession>A0A0B6Y1H4</accession>